<feature type="region of interest" description="Disordered" evidence="1">
    <location>
        <begin position="114"/>
        <end position="142"/>
    </location>
</feature>
<name>A0A5Q0M9P6_VARPD</name>
<proteinExistence type="predicted"/>
<reference evidence="3 4" key="1">
    <citation type="submission" date="2019-10" db="EMBL/GenBank/DDBJ databases">
        <title>Complete genome sequence of Variovorax paradoxus 5C-2.</title>
        <authorList>
            <person name="Gogoleva N.E."/>
            <person name="Balkin A.S."/>
        </authorList>
    </citation>
    <scope>NUCLEOTIDE SEQUENCE [LARGE SCALE GENOMIC DNA]</scope>
    <source>
        <strain evidence="3 4">5C-2</strain>
    </source>
</reference>
<evidence type="ECO:0000313" key="4">
    <source>
        <dbReference type="Proteomes" id="UP000326780"/>
    </source>
</evidence>
<accession>A0A5Q0M9P6</accession>
<dbReference type="Proteomes" id="UP000326780">
    <property type="component" value="Chromosome"/>
</dbReference>
<feature type="chain" id="PRO_5025004771" description="DUF4124 domain-containing protein" evidence="2">
    <location>
        <begin position="28"/>
        <end position="187"/>
    </location>
</feature>
<protein>
    <recommendedName>
        <fullName evidence="5">DUF4124 domain-containing protein</fullName>
    </recommendedName>
</protein>
<keyword evidence="2" id="KW-0732">Signal</keyword>
<sequence length="187" mass="20586">MHRYYHRAMRLTFLASLLLIASGMAHAQQVYRCGNQYSGEPCGGGGGRVVDVSPPVRNLEAAGASQVFLCVSNSGGRFWSANHCRERGALVERIEPVPGGLPWEQQVEIADQQTRRGHAVQQQAAQQRGAMSPGVTGSNGGTSRCAHFNERVAYYDRLARQPQSGATQSWIAEQRKEARDQQFRARC</sequence>
<dbReference type="EMBL" id="CP045644">
    <property type="protein sequence ID" value="QFZ85344.1"/>
    <property type="molecule type" value="Genomic_DNA"/>
</dbReference>
<evidence type="ECO:0000313" key="3">
    <source>
        <dbReference type="EMBL" id="QFZ85344.1"/>
    </source>
</evidence>
<dbReference type="RefSeq" id="WP_153283942.1">
    <property type="nucleotide sequence ID" value="NZ_CP045644.1"/>
</dbReference>
<evidence type="ECO:0008006" key="5">
    <source>
        <dbReference type="Google" id="ProtNLM"/>
    </source>
</evidence>
<evidence type="ECO:0000256" key="2">
    <source>
        <dbReference type="SAM" id="SignalP"/>
    </source>
</evidence>
<organism evidence="3 4">
    <name type="scientific">Variovorax paradoxus</name>
    <dbReference type="NCBI Taxonomy" id="34073"/>
    <lineage>
        <taxon>Bacteria</taxon>
        <taxon>Pseudomonadati</taxon>
        <taxon>Pseudomonadota</taxon>
        <taxon>Betaproteobacteria</taxon>
        <taxon>Burkholderiales</taxon>
        <taxon>Comamonadaceae</taxon>
        <taxon>Variovorax</taxon>
    </lineage>
</organism>
<feature type="signal peptide" evidence="2">
    <location>
        <begin position="1"/>
        <end position="27"/>
    </location>
</feature>
<dbReference type="AlphaFoldDB" id="A0A5Q0M9P6"/>
<evidence type="ECO:0000256" key="1">
    <source>
        <dbReference type="SAM" id="MobiDB-lite"/>
    </source>
</evidence>
<gene>
    <name evidence="3" type="ORF">GFK26_22535</name>
</gene>